<evidence type="ECO:0000256" key="2">
    <source>
        <dbReference type="ARBA" id="ARBA00022517"/>
    </source>
</evidence>
<comment type="catalytic activity">
    <reaction evidence="8">
        <text>a ribonucleotide in rRNA + S-adenosyl-L-methionine = a 2'-O-methylribonucleotide in rRNA + S-adenosyl-L-homocysteine + H(+)</text>
        <dbReference type="Rhea" id="RHEA:48628"/>
        <dbReference type="Rhea" id="RHEA-COMP:12164"/>
        <dbReference type="Rhea" id="RHEA-COMP:12165"/>
        <dbReference type="ChEBI" id="CHEBI:15378"/>
        <dbReference type="ChEBI" id="CHEBI:57856"/>
        <dbReference type="ChEBI" id="CHEBI:59789"/>
        <dbReference type="ChEBI" id="CHEBI:90675"/>
        <dbReference type="ChEBI" id="CHEBI:90676"/>
    </reaction>
</comment>
<feature type="compositionally biased region" description="Basic and acidic residues" evidence="9">
    <location>
        <begin position="632"/>
        <end position="649"/>
    </location>
</feature>
<evidence type="ECO:0000259" key="11">
    <source>
        <dbReference type="Pfam" id="PF07780"/>
    </source>
</evidence>
<keyword evidence="3 8" id="KW-0698">rRNA processing</keyword>
<evidence type="ECO:0000256" key="1">
    <source>
        <dbReference type="ARBA" id="ARBA00004604"/>
    </source>
</evidence>
<dbReference type="AlphaFoldDB" id="A0A835CTV1"/>
<feature type="compositionally biased region" description="Acidic residues" evidence="9">
    <location>
        <begin position="604"/>
        <end position="620"/>
    </location>
</feature>
<keyword evidence="5 8" id="KW-0808">Transferase</keyword>
<feature type="compositionally biased region" description="Basic and acidic residues" evidence="9">
    <location>
        <begin position="433"/>
        <end position="457"/>
    </location>
</feature>
<dbReference type="InterPro" id="IPR012920">
    <property type="entry name" value="rRNA_MeTfrase_SPB1-like_C"/>
</dbReference>
<keyword evidence="14" id="KW-1185">Reference proteome</keyword>
<keyword evidence="4 8" id="KW-0489">Methyltransferase</keyword>
<dbReference type="InterPro" id="IPR029063">
    <property type="entry name" value="SAM-dependent_MTases_sf"/>
</dbReference>
<keyword evidence="6 8" id="KW-0949">S-adenosyl-L-methionine</keyword>
<evidence type="ECO:0000313" key="14">
    <source>
        <dbReference type="Proteomes" id="UP000639338"/>
    </source>
</evidence>
<dbReference type="GO" id="GO:0030687">
    <property type="term" value="C:preribosome, large subunit precursor"/>
    <property type="evidence" value="ECO:0007669"/>
    <property type="project" value="TreeGrafter"/>
</dbReference>
<feature type="region of interest" description="Disordered" evidence="9">
    <location>
        <begin position="798"/>
        <end position="862"/>
    </location>
</feature>
<dbReference type="EC" id="2.1.1.-" evidence="8"/>
<feature type="compositionally biased region" description="Basic residues" evidence="9">
    <location>
        <begin position="836"/>
        <end position="862"/>
    </location>
</feature>
<evidence type="ECO:0000259" key="10">
    <source>
        <dbReference type="Pfam" id="PF01728"/>
    </source>
</evidence>
<feature type="binding site" evidence="8">
    <location>
        <position position="58"/>
    </location>
    <ligand>
        <name>S-adenosyl-L-methionine</name>
        <dbReference type="ChEBI" id="CHEBI:59789"/>
    </ligand>
</feature>
<dbReference type="EMBL" id="JACMRX010000003">
    <property type="protein sequence ID" value="KAF7992690.1"/>
    <property type="molecule type" value="Genomic_DNA"/>
</dbReference>
<dbReference type="GO" id="GO:0016435">
    <property type="term" value="F:rRNA (guanine) methyltransferase activity"/>
    <property type="evidence" value="ECO:0007669"/>
    <property type="project" value="TreeGrafter"/>
</dbReference>
<evidence type="ECO:0000256" key="3">
    <source>
        <dbReference type="ARBA" id="ARBA00022552"/>
    </source>
</evidence>
<feature type="compositionally biased region" description="Acidic residues" evidence="9">
    <location>
        <begin position="472"/>
        <end position="484"/>
    </location>
</feature>
<dbReference type="Pfam" id="PF11861">
    <property type="entry name" value="DUF3381"/>
    <property type="match status" value="1"/>
</dbReference>
<dbReference type="InterPro" id="IPR002877">
    <property type="entry name" value="RNA_MeTrfase_FtsJ_dom"/>
</dbReference>
<keyword evidence="2 8" id="KW-0690">Ribosome biogenesis</keyword>
<feature type="domain" description="Ribosomal RNA methyltransferase SPB1-like C-terminal" evidence="11">
    <location>
        <begin position="612"/>
        <end position="833"/>
    </location>
</feature>
<evidence type="ECO:0000256" key="9">
    <source>
        <dbReference type="SAM" id="MobiDB-lite"/>
    </source>
</evidence>
<dbReference type="GO" id="GO:0005730">
    <property type="term" value="C:nucleolus"/>
    <property type="evidence" value="ECO:0007669"/>
    <property type="project" value="UniProtKB-SubCell"/>
</dbReference>
<comment type="caution">
    <text evidence="13">The sequence shown here is derived from an EMBL/GenBank/DDBJ whole genome shotgun (WGS) entry which is preliminary data.</text>
</comment>
<dbReference type="PANTHER" id="PTHR10920">
    <property type="entry name" value="RIBOSOMAL RNA METHYLTRANSFERASE"/>
    <property type="match status" value="1"/>
</dbReference>
<feature type="region of interest" description="Disordered" evidence="9">
    <location>
        <begin position="325"/>
        <end position="354"/>
    </location>
</feature>
<organism evidence="13 14">
    <name type="scientific">Aphidius gifuensis</name>
    <name type="common">Parasitoid wasp</name>
    <dbReference type="NCBI Taxonomy" id="684658"/>
    <lineage>
        <taxon>Eukaryota</taxon>
        <taxon>Metazoa</taxon>
        <taxon>Ecdysozoa</taxon>
        <taxon>Arthropoda</taxon>
        <taxon>Hexapoda</taxon>
        <taxon>Insecta</taxon>
        <taxon>Pterygota</taxon>
        <taxon>Neoptera</taxon>
        <taxon>Endopterygota</taxon>
        <taxon>Hymenoptera</taxon>
        <taxon>Apocrita</taxon>
        <taxon>Ichneumonoidea</taxon>
        <taxon>Braconidae</taxon>
        <taxon>Aphidiinae</taxon>
        <taxon>Aphidius</taxon>
    </lineage>
</organism>
<evidence type="ECO:0000256" key="4">
    <source>
        <dbReference type="ARBA" id="ARBA00022603"/>
    </source>
</evidence>
<feature type="binding site" evidence="8">
    <location>
        <position position="76"/>
    </location>
    <ligand>
        <name>S-adenosyl-L-methionine</name>
        <dbReference type="ChEBI" id="CHEBI:59789"/>
    </ligand>
</feature>
<comment type="function">
    <text evidence="8">Probable methyltransferase involved in the maturation of rRNA and in the biogenesis of ribosomal subunits.</text>
</comment>
<evidence type="ECO:0000256" key="5">
    <source>
        <dbReference type="ARBA" id="ARBA00022679"/>
    </source>
</evidence>
<keyword evidence="8" id="KW-0175">Coiled coil</keyword>
<keyword evidence="7 8" id="KW-0539">Nucleus</keyword>
<evidence type="ECO:0000256" key="7">
    <source>
        <dbReference type="ARBA" id="ARBA00023242"/>
    </source>
</evidence>
<dbReference type="FunFam" id="3.40.50.150:FF:000004">
    <property type="entry name" value="AdoMet-dependent rRNA methyltransferase SPB1"/>
    <property type="match status" value="1"/>
</dbReference>
<feature type="active site" description="Proton acceptor" evidence="8">
    <location>
        <position position="157"/>
    </location>
</feature>
<dbReference type="HAMAP" id="MF_01547">
    <property type="entry name" value="RNA_methyltr_E"/>
    <property type="match status" value="1"/>
</dbReference>
<dbReference type="HAMAP" id="MF_03163">
    <property type="entry name" value="RNA_methyltr_E_SPB1"/>
    <property type="match status" value="1"/>
</dbReference>
<dbReference type="SUPFAM" id="SSF53335">
    <property type="entry name" value="S-adenosyl-L-methionine-dependent methyltransferases"/>
    <property type="match status" value="1"/>
</dbReference>
<name>A0A835CTV1_APHGI</name>
<comment type="subcellular location">
    <subcellularLocation>
        <location evidence="1 8">Nucleus</location>
        <location evidence="1 8">Nucleolus</location>
    </subcellularLocation>
</comment>
<feature type="compositionally biased region" description="Acidic residues" evidence="9">
    <location>
        <begin position="329"/>
        <end position="338"/>
    </location>
</feature>
<dbReference type="Proteomes" id="UP000639338">
    <property type="component" value="Unassembled WGS sequence"/>
</dbReference>
<feature type="coiled-coil region" evidence="8">
    <location>
        <begin position="733"/>
        <end position="770"/>
    </location>
</feature>
<feature type="compositionally biased region" description="Basic and acidic residues" evidence="9">
    <location>
        <begin position="577"/>
        <end position="591"/>
    </location>
</feature>
<reference evidence="13 14" key="1">
    <citation type="submission" date="2020-08" db="EMBL/GenBank/DDBJ databases">
        <title>Aphidius gifuensis genome sequencing and assembly.</title>
        <authorList>
            <person name="Du Z."/>
        </authorList>
    </citation>
    <scope>NUCLEOTIDE SEQUENCE [LARGE SCALE GENOMIC DNA]</scope>
    <source>
        <strain evidence="13">YNYX2018</strain>
        <tissue evidence="13">Adults</tissue>
    </source>
</reference>
<feature type="binding site" evidence="8">
    <location>
        <position position="56"/>
    </location>
    <ligand>
        <name>S-adenosyl-L-methionine</name>
        <dbReference type="ChEBI" id="CHEBI:59789"/>
    </ligand>
</feature>
<dbReference type="GO" id="GO:0000466">
    <property type="term" value="P:maturation of 5.8S rRNA from tricistronic rRNA transcript (SSU-rRNA, 5.8S rRNA, LSU-rRNA)"/>
    <property type="evidence" value="ECO:0007669"/>
    <property type="project" value="TreeGrafter"/>
</dbReference>
<feature type="compositionally biased region" description="Basic and acidic residues" evidence="9">
    <location>
        <begin position="815"/>
        <end position="835"/>
    </location>
</feature>
<dbReference type="Pfam" id="PF07780">
    <property type="entry name" value="Spb1_C"/>
    <property type="match status" value="1"/>
</dbReference>
<dbReference type="InterPro" id="IPR015507">
    <property type="entry name" value="rRNA-MeTfrase_E"/>
</dbReference>
<dbReference type="OrthoDB" id="1287559at2759"/>
<feature type="region of interest" description="Disordered" evidence="9">
    <location>
        <begin position="420"/>
        <end position="521"/>
    </location>
</feature>
<feature type="region of interest" description="Disordered" evidence="9">
    <location>
        <begin position="572"/>
        <end position="662"/>
    </location>
</feature>
<dbReference type="InterPro" id="IPR028589">
    <property type="entry name" value="SPB1-like"/>
</dbReference>
<dbReference type="Gene3D" id="3.40.50.150">
    <property type="entry name" value="Vaccinia Virus protein VP39"/>
    <property type="match status" value="1"/>
</dbReference>
<feature type="binding site" evidence="8">
    <location>
        <position position="92"/>
    </location>
    <ligand>
        <name>S-adenosyl-L-methionine</name>
        <dbReference type="ChEBI" id="CHEBI:59789"/>
    </ligand>
</feature>
<evidence type="ECO:0000256" key="8">
    <source>
        <dbReference type="HAMAP-Rule" id="MF_03163"/>
    </source>
</evidence>
<evidence type="ECO:0000313" key="13">
    <source>
        <dbReference type="EMBL" id="KAF7992690.1"/>
    </source>
</evidence>
<dbReference type="GO" id="GO:0000463">
    <property type="term" value="P:maturation of LSU-rRNA from tricistronic rRNA transcript (SSU-rRNA, 5.8S rRNA, LSU-rRNA)"/>
    <property type="evidence" value="ECO:0007669"/>
    <property type="project" value="TreeGrafter"/>
</dbReference>
<dbReference type="PANTHER" id="PTHR10920:SF13">
    <property type="entry name" value="PRE-RRNA 2'-O-RIBOSE RNA METHYLTRANSFERASE FTSJ3"/>
    <property type="match status" value="1"/>
</dbReference>
<feature type="binding site" evidence="8">
    <location>
        <position position="117"/>
    </location>
    <ligand>
        <name>S-adenosyl-L-methionine</name>
        <dbReference type="ChEBI" id="CHEBI:59789"/>
    </ligand>
</feature>
<evidence type="ECO:0000256" key="6">
    <source>
        <dbReference type="ARBA" id="ARBA00022691"/>
    </source>
</evidence>
<dbReference type="InterPro" id="IPR024576">
    <property type="entry name" value="rRNA_MeTfrase_Spb1_DUF3381"/>
</dbReference>
<evidence type="ECO:0000259" key="12">
    <source>
        <dbReference type="Pfam" id="PF11861"/>
    </source>
</evidence>
<sequence>MPKKTKTGKQRKDKFYQLAKESGYRARSAFKLIQLNRRFEFLQKSRVCVDLCAAPGGWMQVARQNMPVSSIVIGVDLFPIKPIPGCISLVEDITTDKCRIAITKELQTWKADVVLNDGAPNVGKNWIHDAYQQTVLSLAAFKLATQFLRPGGWFVTKVFRSKDYQAFQWVLKQLFKKVHSTKPSASRNESAEIFVICQYYIAPDKLDPKFFDPKYVFSELEIEPARKLNIHHPEKNKKAKAEGYPENDYTLHPILKVSEFIACEEPIKTLSTTSEVIFDDDKIKNHEKTTKEIIECCRDIKVLGGKDLRLLEKWHKALHTEFHGKSDVAEDENDDNIEDENKGLTEEEKEDKENAKIEAEIAELKAASAKEEKRKKKKVIKERQKLNERINLKMVHKGDEGPKLEEEDIFSMKQIKTYEQLSSVTDQNPDIVAHSDDDSDDERKPLPNKTKYEKEDGTYLDSSGRYYKSQDDPSDNSESEEESDSDKSGLGFSDDDEENKNDKKSSKKRKVTFDDESENPLITDLDVRDKKTKKIHKAELWYEKDSLKDIEMDIDADYELEKMAHIFKQKGGLIIGDNDKPNEVENAEPKQTKTTKKNKRQFNDDDSDYESDSDFDMDDLETSKKKNKKNTSSKDKDGFEIVSKEDTIKQSKKKRKLNEQDLALGSLLVQSQKSRRDITDAAWNRYAFNDDAGLPSWFIQDEEKHFRKEAPVSKEAEEEYKKRVEDLNARPIKKVLEAKGRQKRRAMKKLEKAKKKVESLMDNVDISDREKAKQVRAVYSKATKEPKKELTYVVANKSGAQKRVARPAGVQGRYKVVDPRMKKDLRAAKAKEKTKGRGKKTKGGKGGKPGKGRPMPKGKKAK</sequence>
<gene>
    <name evidence="13" type="ORF">HCN44_005034</name>
</gene>
<dbReference type="InterPro" id="IPR050082">
    <property type="entry name" value="RNA_methyltr_RlmE"/>
</dbReference>
<dbReference type="Pfam" id="PF01728">
    <property type="entry name" value="FtsJ"/>
    <property type="match status" value="1"/>
</dbReference>
<feature type="domain" description="Ribosomal RNA methyltransferase FtsJ" evidence="10">
    <location>
        <begin position="24"/>
        <end position="199"/>
    </location>
</feature>
<dbReference type="GO" id="GO:0008650">
    <property type="term" value="F:rRNA (uridine-2'-O-)-methyltransferase activity"/>
    <property type="evidence" value="ECO:0007669"/>
    <property type="project" value="TreeGrafter"/>
</dbReference>
<proteinExistence type="inferred from homology"/>
<feature type="domain" description="DUF3381" evidence="12">
    <location>
        <begin position="235"/>
        <end position="389"/>
    </location>
</feature>
<protein>
    <recommendedName>
        <fullName evidence="8">Putative rRNA methyltransferase</fullName>
        <ecNumber evidence="8">2.1.1.-</ecNumber>
    </recommendedName>
    <alternativeName>
        <fullName evidence="8">2'-O-ribose RNA methyltransferase SPB1 homolog</fullName>
    </alternativeName>
</protein>
<comment type="similarity">
    <text evidence="8">Belongs to the class I-like SAM-binding methyltransferase superfamily. RNA methyltransferase RlmE family. SPB1 subfamily.</text>
</comment>
<accession>A0A835CTV1</accession>
<feature type="compositionally biased region" description="Basic and acidic residues" evidence="9">
    <location>
        <begin position="339"/>
        <end position="354"/>
    </location>
</feature>